<feature type="compositionally biased region" description="Acidic residues" evidence="1">
    <location>
        <begin position="67"/>
        <end position="77"/>
    </location>
</feature>
<dbReference type="AlphaFoldDB" id="A0AA88J887"/>
<sequence length="112" mass="12449">MENPKLQALQFLREGLSPKVWQFIPAPRTGITLEAMIDAIMKAEIGGPVLPEDPIPAVSLLEILPQEEESGADDDNMDPANLLVHPEENPEDPPVIIIESNDEEVVKDEEWE</sequence>
<keyword evidence="3" id="KW-1185">Reference proteome</keyword>
<dbReference type="EMBL" id="BTGU01000189">
    <property type="protein sequence ID" value="GMN64642.1"/>
    <property type="molecule type" value="Genomic_DNA"/>
</dbReference>
<reference evidence="2" key="1">
    <citation type="submission" date="2023-07" db="EMBL/GenBank/DDBJ databases">
        <title>draft genome sequence of fig (Ficus carica).</title>
        <authorList>
            <person name="Takahashi T."/>
            <person name="Nishimura K."/>
        </authorList>
    </citation>
    <scope>NUCLEOTIDE SEQUENCE</scope>
</reference>
<dbReference type="Proteomes" id="UP001187192">
    <property type="component" value="Unassembled WGS sequence"/>
</dbReference>
<protein>
    <submittedName>
        <fullName evidence="2">Uncharacterized protein</fullName>
    </submittedName>
</protein>
<evidence type="ECO:0000313" key="2">
    <source>
        <dbReference type="EMBL" id="GMN64642.1"/>
    </source>
</evidence>
<comment type="caution">
    <text evidence="2">The sequence shown here is derived from an EMBL/GenBank/DDBJ whole genome shotgun (WGS) entry which is preliminary data.</text>
</comment>
<name>A0AA88J887_FICCA</name>
<accession>A0AA88J887</accession>
<evidence type="ECO:0000256" key="1">
    <source>
        <dbReference type="SAM" id="MobiDB-lite"/>
    </source>
</evidence>
<feature type="region of interest" description="Disordered" evidence="1">
    <location>
        <begin position="67"/>
        <end position="112"/>
    </location>
</feature>
<feature type="compositionally biased region" description="Acidic residues" evidence="1">
    <location>
        <begin position="100"/>
        <end position="112"/>
    </location>
</feature>
<organism evidence="2 3">
    <name type="scientific">Ficus carica</name>
    <name type="common">Common fig</name>
    <dbReference type="NCBI Taxonomy" id="3494"/>
    <lineage>
        <taxon>Eukaryota</taxon>
        <taxon>Viridiplantae</taxon>
        <taxon>Streptophyta</taxon>
        <taxon>Embryophyta</taxon>
        <taxon>Tracheophyta</taxon>
        <taxon>Spermatophyta</taxon>
        <taxon>Magnoliopsida</taxon>
        <taxon>eudicotyledons</taxon>
        <taxon>Gunneridae</taxon>
        <taxon>Pentapetalae</taxon>
        <taxon>rosids</taxon>
        <taxon>fabids</taxon>
        <taxon>Rosales</taxon>
        <taxon>Moraceae</taxon>
        <taxon>Ficeae</taxon>
        <taxon>Ficus</taxon>
    </lineage>
</organism>
<gene>
    <name evidence="2" type="ORF">TIFTF001_033710</name>
</gene>
<proteinExistence type="predicted"/>
<evidence type="ECO:0000313" key="3">
    <source>
        <dbReference type="Proteomes" id="UP001187192"/>
    </source>
</evidence>